<organism evidence="2 3">
    <name type="scientific">Pseudoalteromonas denitrificans DSM 6059</name>
    <dbReference type="NCBI Taxonomy" id="1123010"/>
    <lineage>
        <taxon>Bacteria</taxon>
        <taxon>Pseudomonadati</taxon>
        <taxon>Pseudomonadota</taxon>
        <taxon>Gammaproteobacteria</taxon>
        <taxon>Alteromonadales</taxon>
        <taxon>Pseudoalteromonadaceae</taxon>
        <taxon>Pseudoalteromonas</taxon>
    </lineage>
</organism>
<dbReference type="Pfam" id="PF10029">
    <property type="entry name" value="DUF2271"/>
    <property type="match status" value="1"/>
</dbReference>
<dbReference type="RefSeq" id="WP_091987561.1">
    <property type="nucleotide sequence ID" value="NZ_FOLO01000034.1"/>
</dbReference>
<evidence type="ECO:0000313" key="3">
    <source>
        <dbReference type="Proteomes" id="UP000198862"/>
    </source>
</evidence>
<evidence type="ECO:0000256" key="1">
    <source>
        <dbReference type="SAM" id="SignalP"/>
    </source>
</evidence>
<keyword evidence="3" id="KW-1185">Reference proteome</keyword>
<sequence length="166" mass="18963">MKKSTSIACSLLFCSALPVFAQSNLSVSLTLPEIKTGQYHRPYTAVWIENNKGQHVKTLALWTEPEGQKWLKDIRRWWRKIGRSDKQLVDGISSATRPAGTYSLNWDLTDEKNNPVKKGDYKVFFEVVREHGGRNLLKHSFKLNGTSFEEKLAETQETGPIKIKLN</sequence>
<dbReference type="OrthoDB" id="27171at2"/>
<dbReference type="PIRSF" id="PIRSF014995">
    <property type="entry name" value="UCP014995"/>
    <property type="match status" value="1"/>
</dbReference>
<accession>A0A1I1PSE7</accession>
<dbReference type="Proteomes" id="UP000198862">
    <property type="component" value="Unassembled WGS sequence"/>
</dbReference>
<evidence type="ECO:0000313" key="2">
    <source>
        <dbReference type="EMBL" id="SFD12617.1"/>
    </source>
</evidence>
<protein>
    <recommendedName>
        <fullName evidence="4">DUF2271 domain-containing protein</fullName>
    </recommendedName>
</protein>
<proteinExistence type="predicted"/>
<gene>
    <name evidence="2" type="ORF">SAMN02745724_03572</name>
</gene>
<name>A0A1I1PSE7_9GAMM</name>
<dbReference type="InterPro" id="IPR014469">
    <property type="entry name" value="DUF2271"/>
</dbReference>
<dbReference type="Gene3D" id="2.60.40.4070">
    <property type="match status" value="1"/>
</dbReference>
<dbReference type="EMBL" id="FOLO01000034">
    <property type="protein sequence ID" value="SFD12617.1"/>
    <property type="molecule type" value="Genomic_DNA"/>
</dbReference>
<keyword evidence="1" id="KW-0732">Signal</keyword>
<feature type="chain" id="PRO_5011492496" description="DUF2271 domain-containing protein" evidence="1">
    <location>
        <begin position="22"/>
        <end position="166"/>
    </location>
</feature>
<dbReference type="AlphaFoldDB" id="A0A1I1PSE7"/>
<dbReference type="STRING" id="1123010.SAMN02745724_03572"/>
<reference evidence="2 3" key="1">
    <citation type="submission" date="2016-10" db="EMBL/GenBank/DDBJ databases">
        <authorList>
            <person name="de Groot N.N."/>
        </authorList>
    </citation>
    <scope>NUCLEOTIDE SEQUENCE [LARGE SCALE GENOMIC DNA]</scope>
    <source>
        <strain evidence="2 3">DSM 6059</strain>
    </source>
</reference>
<feature type="signal peptide" evidence="1">
    <location>
        <begin position="1"/>
        <end position="21"/>
    </location>
</feature>
<evidence type="ECO:0008006" key="4">
    <source>
        <dbReference type="Google" id="ProtNLM"/>
    </source>
</evidence>